<comment type="caution">
    <text evidence="4">The sequence shown here is derived from an EMBL/GenBank/DDBJ whole genome shotgun (WGS) entry which is preliminary data.</text>
</comment>
<evidence type="ECO:0000256" key="2">
    <source>
        <dbReference type="RuleBase" id="RU003616"/>
    </source>
</evidence>
<dbReference type="EMBL" id="JAUSXB010000001">
    <property type="protein sequence ID" value="MDQ0673987.1"/>
    <property type="molecule type" value="Genomic_DNA"/>
</dbReference>
<proteinExistence type="inferred from homology"/>
<evidence type="ECO:0000313" key="4">
    <source>
        <dbReference type="EMBL" id="MDQ0673987.1"/>
    </source>
</evidence>
<protein>
    <submittedName>
        <fullName evidence="4">HSP20 family protein</fullName>
    </submittedName>
</protein>
<dbReference type="InterPro" id="IPR031107">
    <property type="entry name" value="Small_HSP"/>
</dbReference>
<dbReference type="SUPFAM" id="SSF49764">
    <property type="entry name" value="HSP20-like chaperones"/>
    <property type="match status" value="1"/>
</dbReference>
<dbReference type="InterPro" id="IPR002068">
    <property type="entry name" value="A-crystallin/Hsp20_dom"/>
</dbReference>
<evidence type="ECO:0000259" key="3">
    <source>
        <dbReference type="PROSITE" id="PS01031"/>
    </source>
</evidence>
<feature type="domain" description="SHSP" evidence="3">
    <location>
        <begin position="21"/>
        <end position="132"/>
    </location>
</feature>
<keyword evidence="5" id="KW-1185">Reference proteome</keyword>
<name>A0ABU0PJV8_9MICC</name>
<reference evidence="4 5" key="1">
    <citation type="submission" date="2023-07" db="EMBL/GenBank/DDBJ databases">
        <title>Comparative genomics of wheat-associated soil bacteria to identify genetic determinants of phenazine resistance.</title>
        <authorList>
            <person name="Mouncey N."/>
        </authorList>
    </citation>
    <scope>NUCLEOTIDE SEQUENCE [LARGE SCALE GENOMIC DNA]</scope>
    <source>
        <strain evidence="4 5">W1I3</strain>
    </source>
</reference>
<dbReference type="InterPro" id="IPR008978">
    <property type="entry name" value="HSP20-like_chaperone"/>
</dbReference>
<evidence type="ECO:0000313" key="5">
    <source>
        <dbReference type="Proteomes" id="UP001236806"/>
    </source>
</evidence>
<sequence length="142" mass="15471">MLMMSDPFRQLDRLTQQVLGSTAHPAAMPLDAWREGNEFVVAVDLPGVEAESIDVNVEQNVLTVHAERKDTVGEGVELIASERPRGVFSRQLILGEALDTEHVKAGYGGGVLTLRIPVAEKAQPRKIEIMSGANTQQQQINA</sequence>
<dbReference type="PANTHER" id="PTHR11527">
    <property type="entry name" value="HEAT-SHOCK PROTEIN 20 FAMILY MEMBER"/>
    <property type="match status" value="1"/>
</dbReference>
<dbReference type="PROSITE" id="PS01031">
    <property type="entry name" value="SHSP"/>
    <property type="match status" value="1"/>
</dbReference>
<organism evidence="4 5">
    <name type="scientific">Pseudarthrobacter siccitolerans</name>
    <dbReference type="NCBI Taxonomy" id="861266"/>
    <lineage>
        <taxon>Bacteria</taxon>
        <taxon>Bacillati</taxon>
        <taxon>Actinomycetota</taxon>
        <taxon>Actinomycetes</taxon>
        <taxon>Micrococcales</taxon>
        <taxon>Micrococcaceae</taxon>
        <taxon>Pseudarthrobacter</taxon>
    </lineage>
</organism>
<dbReference type="Pfam" id="PF00011">
    <property type="entry name" value="HSP20"/>
    <property type="match status" value="1"/>
</dbReference>
<comment type="similarity">
    <text evidence="1 2">Belongs to the small heat shock protein (HSP20) family.</text>
</comment>
<dbReference type="Gene3D" id="2.60.40.790">
    <property type="match status" value="1"/>
</dbReference>
<evidence type="ECO:0000256" key="1">
    <source>
        <dbReference type="PROSITE-ProRule" id="PRU00285"/>
    </source>
</evidence>
<accession>A0ABU0PJV8</accession>
<dbReference type="Proteomes" id="UP001236806">
    <property type="component" value="Unassembled WGS sequence"/>
</dbReference>
<gene>
    <name evidence="4" type="ORF">QFZ36_001548</name>
</gene>
<dbReference type="CDD" id="cd06464">
    <property type="entry name" value="ACD_sHsps-like"/>
    <property type="match status" value="1"/>
</dbReference>
<dbReference type="RefSeq" id="WP_306635261.1">
    <property type="nucleotide sequence ID" value="NZ_JAUSXB010000001.1"/>
</dbReference>